<keyword evidence="7 9" id="KW-0949">S-adenosyl-L-methionine</keyword>
<evidence type="ECO:0000313" key="12">
    <source>
        <dbReference type="Proteomes" id="UP000001568"/>
    </source>
</evidence>
<dbReference type="eggNOG" id="KOG3123">
    <property type="taxonomic scope" value="Eukaryota"/>
</dbReference>
<dbReference type="InterPro" id="IPR004551">
    <property type="entry name" value="Dphthn_synthase"/>
</dbReference>
<evidence type="ECO:0000256" key="4">
    <source>
        <dbReference type="ARBA" id="ARBA00011927"/>
    </source>
</evidence>
<dbReference type="GO" id="GO:0032259">
    <property type="term" value="P:methylation"/>
    <property type="evidence" value="ECO:0007669"/>
    <property type="project" value="UniProtKB-KW"/>
</dbReference>
<keyword evidence="12" id="KW-1185">Reference proteome</keyword>
<evidence type="ECO:0000313" key="11">
    <source>
        <dbReference type="EMBL" id="ABO99885.1"/>
    </source>
</evidence>
<dbReference type="InterPro" id="IPR000878">
    <property type="entry name" value="4pyrrol_Mease"/>
</dbReference>
<dbReference type="PANTHER" id="PTHR10882:SF0">
    <property type="entry name" value="DIPHTHINE METHYL ESTER SYNTHASE"/>
    <property type="match status" value="1"/>
</dbReference>
<dbReference type="Gramene" id="ABO99885">
    <property type="protein sequence ID" value="ABO99885"/>
    <property type="gene ID" value="OSTLU_40543"/>
</dbReference>
<dbReference type="Gene3D" id="3.40.1010.10">
    <property type="entry name" value="Cobalt-precorrin-4 Transmethylase, Domain 1"/>
    <property type="match status" value="1"/>
</dbReference>
<dbReference type="KEGG" id="olu:OSTLU_40543"/>
<proteinExistence type="inferred from homology"/>
<dbReference type="RefSeq" id="XP_001421592.1">
    <property type="nucleotide sequence ID" value="XM_001421555.1"/>
</dbReference>
<dbReference type="InterPro" id="IPR014777">
    <property type="entry name" value="4pyrrole_Mease_sub1"/>
</dbReference>
<evidence type="ECO:0000256" key="2">
    <source>
        <dbReference type="ARBA" id="ARBA00005156"/>
    </source>
</evidence>
<dbReference type="UniPathway" id="UPA00559"/>
<evidence type="ECO:0000259" key="10">
    <source>
        <dbReference type="Pfam" id="PF00590"/>
    </source>
</evidence>
<dbReference type="Gene3D" id="3.30.950.10">
    <property type="entry name" value="Methyltransferase, Cobalt-precorrin-4 Transmethylase, Domain 2"/>
    <property type="match status" value="1"/>
</dbReference>
<evidence type="ECO:0000256" key="6">
    <source>
        <dbReference type="ARBA" id="ARBA00022679"/>
    </source>
</evidence>
<dbReference type="GeneID" id="5005674"/>
<keyword evidence="6" id="KW-0808">Transferase</keyword>
<comment type="function">
    <text evidence="1">S-adenosyl-L-methionine-dependent methyltransferase that catalyzes four methylations of the modified target histidine residue in translation elongation factor 2 (EF-2), to form an intermediate called diphthine methyl ester. The four successive methylation reactions represent the second step of diphthamide biosynthesis.</text>
</comment>
<dbReference type="Pfam" id="PF00590">
    <property type="entry name" value="TP_methylase"/>
    <property type="match status" value="1"/>
</dbReference>
<comment type="catalytic activity">
    <reaction evidence="8">
        <text>2-[(3S)-amino-3-carboxypropyl]-L-histidyl-[translation elongation factor 2] + 4 S-adenosyl-L-methionine = diphthine methyl ester-[translation elongation factor 2] + 4 S-adenosyl-L-homocysteine + 3 H(+)</text>
        <dbReference type="Rhea" id="RHEA:42652"/>
        <dbReference type="Rhea" id="RHEA-COMP:9749"/>
        <dbReference type="Rhea" id="RHEA-COMP:10173"/>
        <dbReference type="ChEBI" id="CHEBI:15378"/>
        <dbReference type="ChEBI" id="CHEBI:57856"/>
        <dbReference type="ChEBI" id="CHEBI:59789"/>
        <dbReference type="ChEBI" id="CHEBI:73995"/>
        <dbReference type="ChEBI" id="CHEBI:79005"/>
        <dbReference type="EC" id="2.1.1.314"/>
    </reaction>
</comment>
<dbReference type="InterPro" id="IPR014776">
    <property type="entry name" value="4pyrrole_Mease_sub2"/>
</dbReference>
<protein>
    <recommendedName>
        <fullName evidence="4">diphthine methyl ester synthase</fullName>
        <ecNumber evidence="4">2.1.1.314</ecNumber>
    </recommendedName>
</protein>
<feature type="binding site" evidence="9">
    <location>
        <position position="163"/>
    </location>
    <ligand>
        <name>S-adenosyl-L-methionine</name>
        <dbReference type="ChEBI" id="CHEBI:59789"/>
    </ligand>
</feature>
<gene>
    <name evidence="11" type="ORF">OSTLU_40543</name>
</gene>
<dbReference type="EC" id="2.1.1.314" evidence="4"/>
<dbReference type="OMA" id="HNASIMS"/>
<dbReference type="SUPFAM" id="SSF53790">
    <property type="entry name" value="Tetrapyrrole methylase"/>
    <property type="match status" value="1"/>
</dbReference>
<dbReference type="GO" id="GO:0017183">
    <property type="term" value="P:protein histidyl modification to diphthamide"/>
    <property type="evidence" value="ECO:0007669"/>
    <property type="project" value="UniProtKB-UniPathway"/>
</dbReference>
<dbReference type="OrthoDB" id="2516at2759"/>
<dbReference type="EMBL" id="CP000595">
    <property type="protein sequence ID" value="ABO99885.1"/>
    <property type="molecule type" value="Genomic_DNA"/>
</dbReference>
<dbReference type="NCBIfam" id="TIGR00522">
    <property type="entry name" value="dph5"/>
    <property type="match status" value="1"/>
</dbReference>
<evidence type="ECO:0000256" key="7">
    <source>
        <dbReference type="ARBA" id="ARBA00022691"/>
    </source>
</evidence>
<reference evidence="11 12" key="1">
    <citation type="journal article" date="2007" name="Proc. Natl. Acad. Sci. U.S.A.">
        <title>The tiny eukaryote Ostreococcus provides genomic insights into the paradox of plankton speciation.</title>
        <authorList>
            <person name="Palenik B."/>
            <person name="Grimwood J."/>
            <person name="Aerts A."/>
            <person name="Rouze P."/>
            <person name="Salamov A."/>
            <person name="Putnam N."/>
            <person name="Dupont C."/>
            <person name="Jorgensen R."/>
            <person name="Derelle E."/>
            <person name="Rombauts S."/>
            <person name="Zhou K."/>
            <person name="Otillar R."/>
            <person name="Merchant S.S."/>
            <person name="Podell S."/>
            <person name="Gaasterland T."/>
            <person name="Napoli C."/>
            <person name="Gendler K."/>
            <person name="Manuell A."/>
            <person name="Tai V."/>
            <person name="Vallon O."/>
            <person name="Piganeau G."/>
            <person name="Jancek S."/>
            <person name="Heijde M."/>
            <person name="Jabbari K."/>
            <person name="Bowler C."/>
            <person name="Lohr M."/>
            <person name="Robbens S."/>
            <person name="Werner G."/>
            <person name="Dubchak I."/>
            <person name="Pazour G.J."/>
            <person name="Ren Q."/>
            <person name="Paulsen I."/>
            <person name="Delwiche C."/>
            <person name="Schmutz J."/>
            <person name="Rokhsar D."/>
            <person name="Van de Peer Y."/>
            <person name="Moreau H."/>
            <person name="Grigoriev I.V."/>
        </authorList>
    </citation>
    <scope>NUCLEOTIDE SEQUENCE [LARGE SCALE GENOMIC DNA]</scope>
    <source>
        <strain evidence="11 12">CCE9901</strain>
    </source>
</reference>
<dbReference type="STRING" id="436017.A4S8B3"/>
<accession>A4S8B3</accession>
<dbReference type="AlphaFoldDB" id="A4S8B3"/>
<dbReference type="CDD" id="cd11647">
    <property type="entry name" value="DHP5_DphB"/>
    <property type="match status" value="1"/>
</dbReference>
<feature type="binding site" evidence="9">
    <location>
        <position position="9"/>
    </location>
    <ligand>
        <name>S-adenosyl-L-methionine</name>
        <dbReference type="ChEBI" id="CHEBI:59789"/>
    </ligand>
</feature>
<dbReference type="InterPro" id="IPR035996">
    <property type="entry name" value="4pyrrol_Methylase_sf"/>
</dbReference>
<feature type="binding site" evidence="9">
    <location>
        <position position="87"/>
    </location>
    <ligand>
        <name>S-adenosyl-L-methionine</name>
        <dbReference type="ChEBI" id="CHEBI:59789"/>
    </ligand>
</feature>
<dbReference type="Proteomes" id="UP000001568">
    <property type="component" value="Chromosome 15"/>
</dbReference>
<feature type="binding site" evidence="9">
    <location>
        <position position="84"/>
    </location>
    <ligand>
        <name>S-adenosyl-L-methionine</name>
        <dbReference type="ChEBI" id="CHEBI:59789"/>
    </ligand>
</feature>
<evidence type="ECO:0000256" key="3">
    <source>
        <dbReference type="ARBA" id="ARBA00006729"/>
    </source>
</evidence>
<feature type="domain" description="Tetrapyrrole methylase" evidence="10">
    <location>
        <begin position="1"/>
        <end position="236"/>
    </location>
</feature>
<dbReference type="PIRSF" id="PIRSF036432">
    <property type="entry name" value="Diphthine_synth"/>
    <property type="match status" value="1"/>
</dbReference>
<organism evidence="11 12">
    <name type="scientific">Ostreococcus lucimarinus (strain CCE9901)</name>
    <dbReference type="NCBI Taxonomy" id="436017"/>
    <lineage>
        <taxon>Eukaryota</taxon>
        <taxon>Viridiplantae</taxon>
        <taxon>Chlorophyta</taxon>
        <taxon>Mamiellophyceae</taxon>
        <taxon>Mamiellales</taxon>
        <taxon>Bathycoccaceae</taxon>
        <taxon>Ostreococcus</taxon>
    </lineage>
</organism>
<feature type="binding site" evidence="9">
    <location>
        <position position="246"/>
    </location>
    <ligand>
        <name>S-adenosyl-L-methionine</name>
        <dbReference type="ChEBI" id="CHEBI:59789"/>
    </ligand>
</feature>
<dbReference type="PANTHER" id="PTHR10882">
    <property type="entry name" value="DIPHTHINE SYNTHASE"/>
    <property type="match status" value="1"/>
</dbReference>
<evidence type="ECO:0000256" key="8">
    <source>
        <dbReference type="ARBA" id="ARBA00048752"/>
    </source>
</evidence>
<name>A4S8B3_OSTLU</name>
<dbReference type="FunFam" id="3.30.950.10:FF:000004">
    <property type="entry name" value="Diphthine synthase putative"/>
    <property type="match status" value="1"/>
</dbReference>
<comment type="pathway">
    <text evidence="2">Protein modification; peptidyl-diphthamide biosynthesis.</text>
</comment>
<sequence>MLYLIGLGLGNERDVTLRGLDAIKRCSKVYLEAYTSVLGVDVRAMEALYEKPVRTCDRAFVEQGVDAVLDEALSEDVAFCVVGDAFAATTHSDLVLRAIERGVAVRPVYNASIMNAVAGTGLSLYNFGKAVSICFFTQTWRPDSFYDLIRDNRKSGAHTLCLLDIRVKEPTVRALCKGIEEYEPARFMTAATAAKQMLEVEESRGEGVYGEDTMCVAVARIGQDDEKIRACTLGEMRRVDMGAPLHSLVLVGDVMEIESAMLATHAVKPEDFYDGDAPCQMLDG</sequence>
<dbReference type="GO" id="GO:0141133">
    <property type="term" value="F:diphthine methyl ester synthase activity"/>
    <property type="evidence" value="ECO:0007669"/>
    <property type="project" value="UniProtKB-EC"/>
</dbReference>
<evidence type="ECO:0000256" key="1">
    <source>
        <dbReference type="ARBA" id="ARBA00004006"/>
    </source>
</evidence>
<keyword evidence="5" id="KW-0489">Methyltransferase</keyword>
<feature type="binding site" evidence="9">
    <location>
        <begin position="112"/>
        <end position="113"/>
    </location>
    <ligand>
        <name>S-adenosyl-L-methionine</name>
        <dbReference type="ChEBI" id="CHEBI:59789"/>
    </ligand>
</feature>
<dbReference type="HOGENOM" id="CLU_066040_1_0_1"/>
<evidence type="ECO:0000256" key="5">
    <source>
        <dbReference type="ARBA" id="ARBA00022603"/>
    </source>
</evidence>
<comment type="similarity">
    <text evidence="3">Belongs to the diphthine synthase family.</text>
</comment>
<evidence type="ECO:0000256" key="9">
    <source>
        <dbReference type="PIRSR" id="PIRSR036432-1"/>
    </source>
</evidence>